<dbReference type="GO" id="GO:0000976">
    <property type="term" value="F:transcription cis-regulatory region binding"/>
    <property type="evidence" value="ECO:0007669"/>
    <property type="project" value="TreeGrafter"/>
</dbReference>
<dbReference type="SMART" id="SM00862">
    <property type="entry name" value="Trans_reg_C"/>
    <property type="match status" value="1"/>
</dbReference>
<name>A0A8J3DC50_9BACT</name>
<sequence>MKILVVEDEPKLAGFIKKGLEEQSWEVEVAFDGRMGKYLALGSTFDVIVMDVNLPAINGFDLTHQLRQEGVNTPILMLTALGTVDDKLQGFDSGADDYLVKPFEFRELIARIKVLSKRQYSVEGSQHSLTIANLELNFDEKIARRAGQRIDLTAKEFALLEYLMRNRGRVVSRVDIAEKVWDVRFDTGTNVIDVYINFLRKKVDKNHPVKLIHTVVGMGYIFKEE</sequence>
<feature type="DNA-binding region" description="OmpR/PhoB-type" evidence="7">
    <location>
        <begin position="126"/>
        <end position="224"/>
    </location>
</feature>
<dbReference type="InterPro" id="IPR036388">
    <property type="entry name" value="WH-like_DNA-bd_sf"/>
</dbReference>
<dbReference type="GO" id="GO:0006355">
    <property type="term" value="P:regulation of DNA-templated transcription"/>
    <property type="evidence" value="ECO:0007669"/>
    <property type="project" value="InterPro"/>
</dbReference>
<comment type="caution">
    <text evidence="10">The sequence shown here is derived from an EMBL/GenBank/DDBJ whole genome shotgun (WGS) entry which is preliminary data.</text>
</comment>
<evidence type="ECO:0000256" key="3">
    <source>
        <dbReference type="ARBA" id="ARBA00023015"/>
    </source>
</evidence>
<feature type="domain" description="Response regulatory" evidence="8">
    <location>
        <begin position="2"/>
        <end position="116"/>
    </location>
</feature>
<keyword evidence="2" id="KW-0902">Two-component regulatory system</keyword>
<feature type="domain" description="OmpR/PhoB-type" evidence="9">
    <location>
        <begin position="126"/>
        <end position="224"/>
    </location>
</feature>
<keyword evidence="1 6" id="KW-0597">Phosphoprotein</keyword>
<dbReference type="SMART" id="SM00448">
    <property type="entry name" value="REC"/>
    <property type="match status" value="1"/>
</dbReference>
<evidence type="ECO:0000256" key="2">
    <source>
        <dbReference type="ARBA" id="ARBA00023012"/>
    </source>
</evidence>
<evidence type="ECO:0000259" key="8">
    <source>
        <dbReference type="PROSITE" id="PS50110"/>
    </source>
</evidence>
<dbReference type="InterPro" id="IPR016032">
    <property type="entry name" value="Sig_transdc_resp-reg_C-effctor"/>
</dbReference>
<evidence type="ECO:0000259" key="9">
    <source>
        <dbReference type="PROSITE" id="PS51755"/>
    </source>
</evidence>
<evidence type="ECO:0000313" key="10">
    <source>
        <dbReference type="EMBL" id="GHB81508.1"/>
    </source>
</evidence>
<dbReference type="GO" id="GO:0032993">
    <property type="term" value="C:protein-DNA complex"/>
    <property type="evidence" value="ECO:0007669"/>
    <property type="project" value="TreeGrafter"/>
</dbReference>
<keyword evidence="5" id="KW-0804">Transcription</keyword>
<dbReference type="GO" id="GO:0005829">
    <property type="term" value="C:cytosol"/>
    <property type="evidence" value="ECO:0007669"/>
    <property type="project" value="TreeGrafter"/>
</dbReference>
<gene>
    <name evidence="10" type="ORF">GCM10007390_40500</name>
</gene>
<dbReference type="PROSITE" id="PS50110">
    <property type="entry name" value="RESPONSE_REGULATORY"/>
    <property type="match status" value="1"/>
</dbReference>
<dbReference type="InterPro" id="IPR001867">
    <property type="entry name" value="OmpR/PhoB-type_DNA-bd"/>
</dbReference>
<dbReference type="Gene3D" id="1.10.10.10">
    <property type="entry name" value="Winged helix-like DNA-binding domain superfamily/Winged helix DNA-binding domain"/>
    <property type="match status" value="1"/>
</dbReference>
<evidence type="ECO:0000256" key="4">
    <source>
        <dbReference type="ARBA" id="ARBA00023125"/>
    </source>
</evidence>
<dbReference type="InterPro" id="IPR001789">
    <property type="entry name" value="Sig_transdc_resp-reg_receiver"/>
</dbReference>
<dbReference type="PANTHER" id="PTHR48111:SF22">
    <property type="entry name" value="REGULATOR OF RPOS"/>
    <property type="match status" value="1"/>
</dbReference>
<keyword evidence="3" id="KW-0805">Transcription regulation</keyword>
<feature type="modified residue" description="4-aspartylphosphate" evidence="6">
    <location>
        <position position="51"/>
    </location>
</feature>
<dbReference type="Pfam" id="PF00072">
    <property type="entry name" value="Response_reg"/>
    <property type="match status" value="1"/>
</dbReference>
<dbReference type="GO" id="GO:0000156">
    <property type="term" value="F:phosphorelay response regulator activity"/>
    <property type="evidence" value="ECO:0007669"/>
    <property type="project" value="TreeGrafter"/>
</dbReference>
<dbReference type="Proteomes" id="UP000598271">
    <property type="component" value="Unassembled WGS sequence"/>
</dbReference>
<dbReference type="SUPFAM" id="SSF46894">
    <property type="entry name" value="C-terminal effector domain of the bipartite response regulators"/>
    <property type="match status" value="1"/>
</dbReference>
<dbReference type="InterPro" id="IPR039420">
    <property type="entry name" value="WalR-like"/>
</dbReference>
<proteinExistence type="predicted"/>
<dbReference type="PROSITE" id="PS51755">
    <property type="entry name" value="OMPR_PHOB"/>
    <property type="match status" value="1"/>
</dbReference>
<accession>A0A8J3DC50</accession>
<dbReference type="Gene3D" id="6.10.250.690">
    <property type="match status" value="1"/>
</dbReference>
<evidence type="ECO:0000256" key="5">
    <source>
        <dbReference type="ARBA" id="ARBA00023163"/>
    </source>
</evidence>
<dbReference type="CDD" id="cd00383">
    <property type="entry name" value="trans_reg_C"/>
    <property type="match status" value="1"/>
</dbReference>
<dbReference type="AlphaFoldDB" id="A0A8J3DC50"/>
<dbReference type="RefSeq" id="WP_189566613.1">
    <property type="nucleotide sequence ID" value="NZ_BMXF01000004.1"/>
</dbReference>
<dbReference type="Gene3D" id="3.40.50.2300">
    <property type="match status" value="1"/>
</dbReference>
<evidence type="ECO:0000313" key="11">
    <source>
        <dbReference type="Proteomes" id="UP000598271"/>
    </source>
</evidence>
<organism evidence="10 11">
    <name type="scientific">Persicitalea jodogahamensis</name>
    <dbReference type="NCBI Taxonomy" id="402147"/>
    <lineage>
        <taxon>Bacteria</taxon>
        <taxon>Pseudomonadati</taxon>
        <taxon>Bacteroidota</taxon>
        <taxon>Cytophagia</taxon>
        <taxon>Cytophagales</taxon>
        <taxon>Spirosomataceae</taxon>
        <taxon>Persicitalea</taxon>
    </lineage>
</organism>
<dbReference type="InterPro" id="IPR011006">
    <property type="entry name" value="CheY-like_superfamily"/>
</dbReference>
<protein>
    <submittedName>
        <fullName evidence="10">DNA-binding response regulator</fullName>
    </submittedName>
</protein>
<keyword evidence="11" id="KW-1185">Reference proteome</keyword>
<dbReference type="EMBL" id="BMXF01000004">
    <property type="protein sequence ID" value="GHB81508.1"/>
    <property type="molecule type" value="Genomic_DNA"/>
</dbReference>
<dbReference type="Pfam" id="PF00486">
    <property type="entry name" value="Trans_reg_C"/>
    <property type="match status" value="1"/>
</dbReference>
<evidence type="ECO:0000256" key="6">
    <source>
        <dbReference type="PROSITE-ProRule" id="PRU00169"/>
    </source>
</evidence>
<keyword evidence="4 7" id="KW-0238">DNA-binding</keyword>
<dbReference type="FunFam" id="1.10.10.10:FF:000005">
    <property type="entry name" value="Two-component system response regulator"/>
    <property type="match status" value="1"/>
</dbReference>
<dbReference type="SUPFAM" id="SSF52172">
    <property type="entry name" value="CheY-like"/>
    <property type="match status" value="1"/>
</dbReference>
<dbReference type="PANTHER" id="PTHR48111">
    <property type="entry name" value="REGULATOR OF RPOS"/>
    <property type="match status" value="1"/>
</dbReference>
<evidence type="ECO:0000256" key="7">
    <source>
        <dbReference type="PROSITE-ProRule" id="PRU01091"/>
    </source>
</evidence>
<evidence type="ECO:0000256" key="1">
    <source>
        <dbReference type="ARBA" id="ARBA00022553"/>
    </source>
</evidence>
<reference evidence="10 11" key="1">
    <citation type="journal article" date="2014" name="Int. J. Syst. Evol. Microbiol.">
        <title>Complete genome sequence of Corynebacterium casei LMG S-19264T (=DSM 44701T), isolated from a smear-ripened cheese.</title>
        <authorList>
            <consortium name="US DOE Joint Genome Institute (JGI-PGF)"/>
            <person name="Walter F."/>
            <person name="Albersmeier A."/>
            <person name="Kalinowski J."/>
            <person name="Ruckert C."/>
        </authorList>
    </citation>
    <scope>NUCLEOTIDE SEQUENCE [LARGE SCALE GENOMIC DNA]</scope>
    <source>
        <strain evidence="10 11">KCTC 12866</strain>
    </source>
</reference>
<dbReference type="CDD" id="cd19935">
    <property type="entry name" value="REC_OmpR_CusR-like"/>
    <property type="match status" value="1"/>
</dbReference>